<evidence type="ECO:0000256" key="2">
    <source>
        <dbReference type="ARBA" id="ARBA00005581"/>
    </source>
</evidence>
<evidence type="ECO:0000256" key="3">
    <source>
        <dbReference type="ARBA" id="ARBA00022471"/>
    </source>
</evidence>
<keyword evidence="8" id="KW-1185">Reference proteome</keyword>
<dbReference type="EMBL" id="QJKJ01003080">
    <property type="protein sequence ID" value="RDY00050.1"/>
    <property type="molecule type" value="Genomic_DNA"/>
</dbReference>
<name>A0A371HBA7_MUCPR</name>
<dbReference type="GO" id="GO:0005576">
    <property type="term" value="C:extracellular region"/>
    <property type="evidence" value="ECO:0007669"/>
    <property type="project" value="UniProtKB-SubCell"/>
</dbReference>
<dbReference type="AlphaFoldDB" id="A0A371HBA7"/>
<feature type="non-terminal residue" evidence="7">
    <location>
        <position position="1"/>
    </location>
</feature>
<feature type="chain" id="PRO_5027699974" description="Secreted protein" evidence="6">
    <location>
        <begin position="21"/>
        <end position="82"/>
    </location>
</feature>
<proteinExistence type="inferred from homology"/>
<evidence type="ECO:0000256" key="4">
    <source>
        <dbReference type="ARBA" id="ARBA00022525"/>
    </source>
</evidence>
<evidence type="ECO:0000256" key="5">
    <source>
        <dbReference type="ARBA" id="ARBA00022729"/>
    </source>
</evidence>
<sequence>MMKASSQIFGITLFWCAMRASNVETSFKFTVQKQMIRSVIPNCETSVRQDGTYFYDQFRSQWDKTQSWYILKLYANATLKKI</sequence>
<evidence type="ECO:0000256" key="1">
    <source>
        <dbReference type="ARBA" id="ARBA00004613"/>
    </source>
</evidence>
<evidence type="ECO:0000256" key="6">
    <source>
        <dbReference type="SAM" id="SignalP"/>
    </source>
</evidence>
<dbReference type="Pfam" id="PF05938">
    <property type="entry name" value="Self-incomp_S1"/>
    <property type="match status" value="1"/>
</dbReference>
<gene>
    <name evidence="7" type="ORF">CR513_16817</name>
</gene>
<comment type="similarity">
    <text evidence="2">Belongs to the plant self-incompatibility (S1) protein family.</text>
</comment>
<comment type="subcellular location">
    <subcellularLocation>
        <location evidence="1">Secreted</location>
    </subcellularLocation>
</comment>
<dbReference type="GO" id="GO:0060320">
    <property type="term" value="P:rejection of self pollen"/>
    <property type="evidence" value="ECO:0007669"/>
    <property type="project" value="UniProtKB-KW"/>
</dbReference>
<dbReference type="InterPro" id="IPR010264">
    <property type="entry name" value="Self-incomp_S1"/>
</dbReference>
<keyword evidence="3" id="KW-0713">Self-incompatibility</keyword>
<accession>A0A371HBA7</accession>
<comment type="caution">
    <text evidence="7">The sequence shown here is derived from an EMBL/GenBank/DDBJ whole genome shotgun (WGS) entry which is preliminary data.</text>
</comment>
<dbReference type="Proteomes" id="UP000257109">
    <property type="component" value="Unassembled WGS sequence"/>
</dbReference>
<organism evidence="7 8">
    <name type="scientific">Mucuna pruriens</name>
    <name type="common">Velvet bean</name>
    <name type="synonym">Dolichos pruriens</name>
    <dbReference type="NCBI Taxonomy" id="157652"/>
    <lineage>
        <taxon>Eukaryota</taxon>
        <taxon>Viridiplantae</taxon>
        <taxon>Streptophyta</taxon>
        <taxon>Embryophyta</taxon>
        <taxon>Tracheophyta</taxon>
        <taxon>Spermatophyta</taxon>
        <taxon>Magnoliopsida</taxon>
        <taxon>eudicotyledons</taxon>
        <taxon>Gunneridae</taxon>
        <taxon>Pentapetalae</taxon>
        <taxon>rosids</taxon>
        <taxon>fabids</taxon>
        <taxon>Fabales</taxon>
        <taxon>Fabaceae</taxon>
        <taxon>Papilionoideae</taxon>
        <taxon>50 kb inversion clade</taxon>
        <taxon>NPAAA clade</taxon>
        <taxon>indigoferoid/millettioid clade</taxon>
        <taxon>Phaseoleae</taxon>
        <taxon>Mucuna</taxon>
    </lineage>
</organism>
<feature type="signal peptide" evidence="6">
    <location>
        <begin position="1"/>
        <end position="20"/>
    </location>
</feature>
<evidence type="ECO:0000313" key="8">
    <source>
        <dbReference type="Proteomes" id="UP000257109"/>
    </source>
</evidence>
<dbReference type="OrthoDB" id="1842729at2759"/>
<evidence type="ECO:0000313" key="7">
    <source>
        <dbReference type="EMBL" id="RDY00050.1"/>
    </source>
</evidence>
<protein>
    <recommendedName>
        <fullName evidence="9">Secreted protein</fullName>
    </recommendedName>
</protein>
<evidence type="ECO:0008006" key="9">
    <source>
        <dbReference type="Google" id="ProtNLM"/>
    </source>
</evidence>
<reference evidence="7" key="1">
    <citation type="submission" date="2018-05" db="EMBL/GenBank/DDBJ databases">
        <title>Draft genome of Mucuna pruriens seed.</title>
        <authorList>
            <person name="Nnadi N.E."/>
            <person name="Vos R."/>
            <person name="Hasami M.H."/>
            <person name="Devisetty U.K."/>
            <person name="Aguiy J.C."/>
        </authorList>
    </citation>
    <scope>NUCLEOTIDE SEQUENCE [LARGE SCALE GENOMIC DNA]</scope>
    <source>
        <strain evidence="7">JCA_2017</strain>
    </source>
</reference>
<keyword evidence="4" id="KW-0964">Secreted</keyword>
<keyword evidence="5 6" id="KW-0732">Signal</keyword>